<dbReference type="EMBL" id="LCGX01000012">
    <property type="protein sequence ID" value="KKT24576.1"/>
    <property type="molecule type" value="Genomic_DNA"/>
</dbReference>
<dbReference type="AlphaFoldDB" id="A0A0G1FPY6"/>
<feature type="region of interest" description="Disordered" evidence="1">
    <location>
        <begin position="148"/>
        <end position="170"/>
    </location>
</feature>
<evidence type="ECO:0000313" key="3">
    <source>
        <dbReference type="Proteomes" id="UP000033831"/>
    </source>
</evidence>
<proteinExistence type="predicted"/>
<evidence type="ECO:0000256" key="1">
    <source>
        <dbReference type="SAM" id="MobiDB-lite"/>
    </source>
</evidence>
<sequence>MNQPAITTSKIPKETEQQYTAWLLYCEYGSIDKLLKTWEGVALKRTETAPELAGLIERLGNPPCRRSLADWSKKYCWVERRELKLKEDLEILLEKTRKIIRYKKHRIAETFERIINKRIKQLKDGEMVTTLDLKQAWEMLQVEIGKPTSRSELKTDEQRPLTPEEKEHGKKLHEAVKWYLKQEHMQQKNIVKMNEKT</sequence>
<protein>
    <submittedName>
        <fullName evidence="2">Uncharacterized protein</fullName>
    </submittedName>
</protein>
<organism evidence="2 3">
    <name type="scientific">Candidatus Nomurabacteria bacterium GW2011_GWF2_43_8</name>
    <dbReference type="NCBI Taxonomy" id="1618779"/>
    <lineage>
        <taxon>Bacteria</taxon>
        <taxon>Candidatus Nomuraibacteriota</taxon>
    </lineage>
</organism>
<reference evidence="2 3" key="1">
    <citation type="journal article" date="2015" name="Nature">
        <title>rRNA introns, odd ribosomes, and small enigmatic genomes across a large radiation of phyla.</title>
        <authorList>
            <person name="Brown C.T."/>
            <person name="Hug L.A."/>
            <person name="Thomas B.C."/>
            <person name="Sharon I."/>
            <person name="Castelle C.J."/>
            <person name="Singh A."/>
            <person name="Wilkins M.J."/>
            <person name="Williams K.H."/>
            <person name="Banfield J.F."/>
        </authorList>
    </citation>
    <scope>NUCLEOTIDE SEQUENCE [LARGE SCALE GENOMIC DNA]</scope>
</reference>
<comment type="caution">
    <text evidence="2">The sequence shown here is derived from an EMBL/GenBank/DDBJ whole genome shotgun (WGS) entry which is preliminary data.</text>
</comment>
<evidence type="ECO:0000313" key="2">
    <source>
        <dbReference type="EMBL" id="KKT24576.1"/>
    </source>
</evidence>
<name>A0A0G1FPY6_9BACT</name>
<gene>
    <name evidence="2" type="ORF">UW07_C0012G0009</name>
</gene>
<accession>A0A0G1FPY6</accession>
<feature type="compositionally biased region" description="Basic and acidic residues" evidence="1">
    <location>
        <begin position="149"/>
        <end position="170"/>
    </location>
</feature>
<dbReference type="Proteomes" id="UP000033831">
    <property type="component" value="Unassembled WGS sequence"/>
</dbReference>